<keyword evidence="3 6" id="KW-0378">Hydrolase</keyword>
<dbReference type="AlphaFoldDB" id="A9V3I8"/>
<dbReference type="NCBIfam" id="TIGR00231">
    <property type="entry name" value="small_GTP"/>
    <property type="match status" value="1"/>
</dbReference>
<evidence type="ECO:0000259" key="7">
    <source>
        <dbReference type="PROSITE" id="PS51722"/>
    </source>
</evidence>
<evidence type="ECO:0000256" key="6">
    <source>
        <dbReference type="HAMAP-Rule" id="MF_03137"/>
    </source>
</evidence>
<dbReference type="Gene3D" id="3.30.70.240">
    <property type="match status" value="1"/>
</dbReference>
<dbReference type="FunFam" id="3.30.70.870:FF:000004">
    <property type="entry name" value="Translation factor GUF1, mitochondrial"/>
    <property type="match status" value="1"/>
</dbReference>
<dbReference type="InterPro" id="IPR006297">
    <property type="entry name" value="EF-4"/>
</dbReference>
<accession>A9V3I8</accession>
<dbReference type="InterPro" id="IPR005225">
    <property type="entry name" value="Small_GTP-bd"/>
</dbReference>
<dbReference type="SUPFAM" id="SSF50447">
    <property type="entry name" value="Translation proteins"/>
    <property type="match status" value="1"/>
</dbReference>
<comment type="function">
    <text evidence="6">Promotes mitochondrial protein synthesis. May act as a fidelity factor of the translation reaction, by catalyzing a one-codon backward translocation of tRNAs on improperly translocated ribosomes. Binds to mitochondrial ribosomes in a GTP-dependent manner.</text>
</comment>
<evidence type="ECO:0000313" key="9">
    <source>
        <dbReference type="Proteomes" id="UP000001357"/>
    </source>
</evidence>
<keyword evidence="6" id="KW-0999">Mitochondrion inner membrane</keyword>
<sequence length="760" mass="84248">MRMMAVAVVGRKNQLQFLHRVPELDEVTCQQYLFANLDVIEDKNACTAAVIGLIVSKSDSEKRECFLGGMLPQDDMRCVRIALGLVMASALVRRLRAQVHQRTGLPALARSQPCTRRYAAKPQPLQKDLALLEADKVRNFSIIAHIDHGKSTIADRILELTGTISKTGSNKQVGASPPTQMATRLSHNDVIMARPQVLDKLQVERERGITVKAQTATSFYTHEGVEYMLNLIDTPGHVDFSYEVSCSLAACQGTILVVDAAQGVQAQTLANFFLAFEKDLTVIPVLNKIDLPGAEVERCKAQMESLFDIAPEDVILVSGKTGLNIEQILHHVIQRVPPPSADREAPLRALVFDSWYDEYRGVIALVELMDGRMRPGDRLTSAATNLSYEVQELGVMYPEQRPTDGLYAGQVGYVVCNIKDRQEVRVGDTFYQRGKPVQALPGFKPAKAMVFSGLYPVAQIDYEALSAALDRLVLNDPAVSVARDVNAALGPGWRLGFLGILHMEVFSQRLEQEYDIQVLLTSPSVCFRVHTKQGELLEVESPDKFPALADIDFCEEPMVMGTIVHPQEYTGAMLSLCEDHRGVQKIKSASSGYATFDYEEIGYKVSDIVKVQIMLNGDPVDALSIMTHGSRAFSKGKALCQRLKETIPRLVDRPNVGQWIDPHWWAGWGGGGRGTHQLEVLGSHDHNPHIALHDSQLVEIAIQASAKNKIIARETVRPFRKDVTAKCYGGDITRKKKLLSRQKEGKKRMRAINSIQLPKV</sequence>
<dbReference type="EC" id="3.6.5.n1" evidence="6"/>
<name>A9V3I8_MONBE</name>
<keyword evidence="5 6" id="KW-0472">Membrane</keyword>
<dbReference type="Gene3D" id="2.40.30.10">
    <property type="entry name" value="Translation factors"/>
    <property type="match status" value="1"/>
</dbReference>
<dbReference type="Gene3D" id="3.30.70.2570">
    <property type="entry name" value="Elongation factor 4, C-terminal domain"/>
    <property type="match status" value="2"/>
</dbReference>
<evidence type="ECO:0000313" key="8">
    <source>
        <dbReference type="EMBL" id="EDQ87920.1"/>
    </source>
</evidence>
<dbReference type="CDD" id="cd03699">
    <property type="entry name" value="EF4_II"/>
    <property type="match status" value="1"/>
</dbReference>
<dbReference type="PANTHER" id="PTHR43512:SF7">
    <property type="entry name" value="TRANSLATION FACTOR GUF1, MITOCHONDRIAL"/>
    <property type="match status" value="1"/>
</dbReference>
<dbReference type="Pfam" id="PF06421">
    <property type="entry name" value="LepA_C"/>
    <property type="match status" value="1"/>
</dbReference>
<dbReference type="GeneID" id="5892520"/>
<reference evidence="8 9" key="1">
    <citation type="journal article" date="2008" name="Nature">
        <title>The genome of the choanoflagellate Monosiga brevicollis and the origin of metazoans.</title>
        <authorList>
            <consortium name="JGI Sequencing"/>
            <person name="King N."/>
            <person name="Westbrook M.J."/>
            <person name="Young S.L."/>
            <person name="Kuo A."/>
            <person name="Abedin M."/>
            <person name="Chapman J."/>
            <person name="Fairclough S."/>
            <person name="Hellsten U."/>
            <person name="Isogai Y."/>
            <person name="Letunic I."/>
            <person name="Marr M."/>
            <person name="Pincus D."/>
            <person name="Putnam N."/>
            <person name="Rokas A."/>
            <person name="Wright K.J."/>
            <person name="Zuzow R."/>
            <person name="Dirks W."/>
            <person name="Good M."/>
            <person name="Goodstein D."/>
            <person name="Lemons D."/>
            <person name="Li W."/>
            <person name="Lyons J.B."/>
            <person name="Morris A."/>
            <person name="Nichols S."/>
            <person name="Richter D.J."/>
            <person name="Salamov A."/>
            <person name="Bork P."/>
            <person name="Lim W.A."/>
            <person name="Manning G."/>
            <person name="Miller W.T."/>
            <person name="McGinnis W."/>
            <person name="Shapiro H."/>
            <person name="Tjian R."/>
            <person name="Grigoriev I.V."/>
            <person name="Rokhsar D."/>
        </authorList>
    </citation>
    <scope>NUCLEOTIDE SEQUENCE [LARGE SCALE GENOMIC DNA]</scope>
    <source>
        <strain evidence="9">MX1 / ATCC 50154</strain>
    </source>
</reference>
<dbReference type="HAMAP" id="MF_00071">
    <property type="entry name" value="LepA"/>
    <property type="match status" value="1"/>
</dbReference>
<dbReference type="GO" id="GO:0005759">
    <property type="term" value="C:mitochondrial matrix"/>
    <property type="evidence" value="ECO:0007669"/>
    <property type="project" value="UniProtKB-UniRule"/>
</dbReference>
<comment type="catalytic activity">
    <reaction evidence="6">
        <text>GTP + H2O = GDP + phosphate + H(+)</text>
        <dbReference type="Rhea" id="RHEA:19669"/>
        <dbReference type="ChEBI" id="CHEBI:15377"/>
        <dbReference type="ChEBI" id="CHEBI:15378"/>
        <dbReference type="ChEBI" id="CHEBI:37565"/>
        <dbReference type="ChEBI" id="CHEBI:43474"/>
        <dbReference type="ChEBI" id="CHEBI:58189"/>
        <dbReference type="EC" id="3.6.5.n1"/>
    </reaction>
</comment>
<dbReference type="InterPro" id="IPR031157">
    <property type="entry name" value="G_TR_CS"/>
</dbReference>
<comment type="similarity">
    <text evidence="6">Belongs to the GTP-binding elongation factor family. LepA subfamily.</text>
</comment>
<dbReference type="Pfam" id="PF00009">
    <property type="entry name" value="GTP_EFTU"/>
    <property type="match status" value="1"/>
</dbReference>
<dbReference type="InterPro" id="IPR013842">
    <property type="entry name" value="LepA_CTD"/>
</dbReference>
<dbReference type="RefSeq" id="XP_001747453.1">
    <property type="nucleotide sequence ID" value="XM_001747401.1"/>
</dbReference>
<evidence type="ECO:0000256" key="3">
    <source>
        <dbReference type="ARBA" id="ARBA00022801"/>
    </source>
</evidence>
<gene>
    <name evidence="8" type="ORF">MONBRDRAFT_9705</name>
</gene>
<protein>
    <recommendedName>
        <fullName evidence="6">Translation factor GUF1 homolog, mitochondrial</fullName>
        <ecNumber evidence="6">3.6.5.n1</ecNumber>
    </recommendedName>
    <alternativeName>
        <fullName evidence="6">Elongation factor 4 homolog</fullName>
        <shortName evidence="6">EF-4</shortName>
    </alternativeName>
    <alternativeName>
        <fullName evidence="6">GTPase GUF1 homolog</fullName>
    </alternativeName>
    <alternativeName>
        <fullName evidence="6">Ribosomal back-translocase</fullName>
    </alternativeName>
</protein>
<feature type="binding site" evidence="6">
    <location>
        <begin position="287"/>
        <end position="290"/>
    </location>
    <ligand>
        <name>GTP</name>
        <dbReference type="ChEBI" id="CHEBI:37565"/>
    </ligand>
</feature>
<dbReference type="Pfam" id="PF03144">
    <property type="entry name" value="GTP_EFTU_D2"/>
    <property type="match status" value="1"/>
</dbReference>
<dbReference type="InParanoid" id="A9V3I8"/>
<dbReference type="CDD" id="cd01890">
    <property type="entry name" value="LepA"/>
    <property type="match status" value="1"/>
</dbReference>
<dbReference type="FunFam" id="3.40.50.300:FF:000078">
    <property type="entry name" value="Elongation factor 4"/>
    <property type="match status" value="1"/>
</dbReference>
<dbReference type="FunFam" id="2.40.30.10:FF:000015">
    <property type="entry name" value="Translation factor GUF1, mitochondrial"/>
    <property type="match status" value="1"/>
</dbReference>
<dbReference type="PRINTS" id="PR00315">
    <property type="entry name" value="ELONGATNFCT"/>
</dbReference>
<feature type="binding site" evidence="6">
    <location>
        <begin position="144"/>
        <end position="151"/>
    </location>
    <ligand>
        <name>GTP</name>
        <dbReference type="ChEBI" id="CHEBI:37565"/>
    </ligand>
</feature>
<evidence type="ECO:0000256" key="5">
    <source>
        <dbReference type="ARBA" id="ARBA00023136"/>
    </source>
</evidence>
<dbReference type="InterPro" id="IPR027417">
    <property type="entry name" value="P-loop_NTPase"/>
</dbReference>
<dbReference type="PANTHER" id="PTHR43512">
    <property type="entry name" value="TRANSLATION FACTOR GUF1-RELATED"/>
    <property type="match status" value="1"/>
</dbReference>
<dbReference type="EMBL" id="CH991557">
    <property type="protein sequence ID" value="EDQ87920.1"/>
    <property type="molecule type" value="Genomic_DNA"/>
</dbReference>
<comment type="subcellular location">
    <subcellularLocation>
        <location evidence="6">Mitochondrion inner membrane</location>
        <topology evidence="6">Peripheral membrane protein</topology>
        <orientation evidence="6">Matrix side</orientation>
    </subcellularLocation>
</comment>
<dbReference type="FunFam" id="3.30.70.2570:FF:000003">
    <property type="match status" value="1"/>
</dbReference>
<dbReference type="InterPro" id="IPR035647">
    <property type="entry name" value="EFG_III/V"/>
</dbReference>
<keyword evidence="6" id="KW-0496">Mitochondrion</keyword>
<dbReference type="PROSITE" id="PS00301">
    <property type="entry name" value="G_TR_1"/>
    <property type="match status" value="1"/>
</dbReference>
<keyword evidence="2 6" id="KW-0547">Nucleotide-binding</keyword>
<dbReference type="PROSITE" id="PS51722">
    <property type="entry name" value="G_TR_2"/>
    <property type="match status" value="1"/>
</dbReference>
<feature type="binding site" evidence="6">
    <location>
        <begin position="233"/>
        <end position="237"/>
    </location>
    <ligand>
        <name>GTP</name>
        <dbReference type="ChEBI" id="CHEBI:37565"/>
    </ligand>
</feature>
<dbReference type="STRING" id="81824.A9V3I8"/>
<dbReference type="KEGG" id="mbr:MONBRDRAFT_9705"/>
<comment type="similarity">
    <text evidence="1">Belongs to the TRAFAC class translation factor GTPase superfamily. Classic translation factor GTPase family. LepA subfamily.</text>
</comment>
<keyword evidence="4 6" id="KW-0342">GTP-binding</keyword>
<organism evidence="8 9">
    <name type="scientific">Monosiga brevicollis</name>
    <name type="common">Choanoflagellate</name>
    <dbReference type="NCBI Taxonomy" id="81824"/>
    <lineage>
        <taxon>Eukaryota</taxon>
        <taxon>Choanoflagellata</taxon>
        <taxon>Craspedida</taxon>
        <taxon>Salpingoecidae</taxon>
        <taxon>Monosiga</taxon>
    </lineage>
</organism>
<dbReference type="SUPFAM" id="SSF54980">
    <property type="entry name" value="EF-G C-terminal domain-like"/>
    <property type="match status" value="2"/>
</dbReference>
<dbReference type="InterPro" id="IPR004161">
    <property type="entry name" value="EFTu-like_2"/>
</dbReference>
<dbReference type="GO" id="GO:0005525">
    <property type="term" value="F:GTP binding"/>
    <property type="evidence" value="ECO:0007669"/>
    <property type="project" value="UniProtKB-UniRule"/>
</dbReference>
<dbReference type="GO" id="GO:0006412">
    <property type="term" value="P:translation"/>
    <property type="evidence" value="ECO:0007669"/>
    <property type="project" value="UniProtKB-KW"/>
</dbReference>
<keyword evidence="9" id="KW-1185">Reference proteome</keyword>
<dbReference type="GO" id="GO:0003924">
    <property type="term" value="F:GTPase activity"/>
    <property type="evidence" value="ECO:0007669"/>
    <property type="project" value="UniProtKB-UniRule"/>
</dbReference>
<dbReference type="FunCoup" id="A9V3I8">
    <property type="interactions" value="1070"/>
</dbReference>
<evidence type="ECO:0000256" key="2">
    <source>
        <dbReference type="ARBA" id="ARBA00022741"/>
    </source>
</evidence>
<evidence type="ECO:0000256" key="4">
    <source>
        <dbReference type="ARBA" id="ARBA00023134"/>
    </source>
</evidence>
<dbReference type="InterPro" id="IPR000795">
    <property type="entry name" value="T_Tr_GTP-bd_dom"/>
</dbReference>
<dbReference type="Gene3D" id="3.30.70.870">
    <property type="entry name" value="Elongation Factor G (Translational Gtpase), domain 3"/>
    <property type="match status" value="1"/>
</dbReference>
<feature type="domain" description="Tr-type G" evidence="7">
    <location>
        <begin position="135"/>
        <end position="340"/>
    </location>
</feature>
<proteinExistence type="inferred from homology"/>
<dbReference type="InterPro" id="IPR038363">
    <property type="entry name" value="LepA_C_sf"/>
</dbReference>
<evidence type="ECO:0000256" key="1">
    <source>
        <dbReference type="ARBA" id="ARBA00005454"/>
    </source>
</evidence>
<dbReference type="SUPFAM" id="SSF52540">
    <property type="entry name" value="P-loop containing nucleoside triphosphate hydrolases"/>
    <property type="match status" value="1"/>
</dbReference>
<dbReference type="GO" id="GO:0005739">
    <property type="term" value="C:mitochondrion"/>
    <property type="evidence" value="ECO:0000318"/>
    <property type="project" value="GO_Central"/>
</dbReference>
<dbReference type="Gene3D" id="3.40.50.300">
    <property type="entry name" value="P-loop containing nucleotide triphosphate hydrolases"/>
    <property type="match status" value="1"/>
</dbReference>
<dbReference type="GO" id="GO:0005743">
    <property type="term" value="C:mitochondrial inner membrane"/>
    <property type="evidence" value="ECO:0007669"/>
    <property type="project" value="UniProtKB-SubCell"/>
</dbReference>
<dbReference type="InterPro" id="IPR009000">
    <property type="entry name" value="Transl_B-barrel_sf"/>
</dbReference>
<dbReference type="OMA" id="QVKCDEN"/>
<dbReference type="eggNOG" id="KOG0462">
    <property type="taxonomic scope" value="Eukaryota"/>
</dbReference>
<dbReference type="GO" id="GO:0097177">
    <property type="term" value="F:mitochondrial ribosome binding"/>
    <property type="evidence" value="ECO:0000318"/>
    <property type="project" value="GO_Central"/>
</dbReference>
<dbReference type="Proteomes" id="UP000001357">
    <property type="component" value="Unassembled WGS sequence"/>
</dbReference>
<dbReference type="GO" id="GO:0045727">
    <property type="term" value="P:positive regulation of translation"/>
    <property type="evidence" value="ECO:0000318"/>
    <property type="project" value="GO_Central"/>
</dbReference>
<keyword evidence="6" id="KW-0648">Protein biosynthesis</keyword>